<feature type="non-terminal residue" evidence="2">
    <location>
        <position position="76"/>
    </location>
</feature>
<dbReference type="PANTHER" id="PTHR11993">
    <property type="entry name" value="NADH-UBIQUINONE OXIDOREDUCTASE 49 KDA SUBUNIT"/>
    <property type="match status" value="1"/>
</dbReference>
<dbReference type="Gene3D" id="1.10.645.10">
    <property type="entry name" value="Cytochrome-c3 Hydrogenase, chain B"/>
    <property type="match status" value="1"/>
</dbReference>
<dbReference type="PANTHER" id="PTHR11993:SF10">
    <property type="entry name" value="NADH DEHYDROGENASE [UBIQUINONE] IRON-SULFUR PROTEIN 2, MITOCHONDRIAL"/>
    <property type="match status" value="1"/>
</dbReference>
<dbReference type="InterPro" id="IPR022885">
    <property type="entry name" value="NDH1_su_D/H"/>
</dbReference>
<dbReference type="GO" id="GO:0016651">
    <property type="term" value="F:oxidoreductase activity, acting on NAD(P)H"/>
    <property type="evidence" value="ECO:0007669"/>
    <property type="project" value="InterPro"/>
</dbReference>
<dbReference type="InterPro" id="IPR029014">
    <property type="entry name" value="NiFe-Hase_large"/>
</dbReference>
<name>A0A558EV27_HALVO</name>
<evidence type="ECO:0000313" key="2">
    <source>
        <dbReference type="EMBL" id="TVT77256.1"/>
    </source>
</evidence>
<dbReference type="EMBL" id="VMTR01000560">
    <property type="protein sequence ID" value="TVT77256.1"/>
    <property type="molecule type" value="Genomic_DNA"/>
</dbReference>
<evidence type="ECO:0000313" key="3">
    <source>
        <dbReference type="Proteomes" id="UP000320212"/>
    </source>
</evidence>
<dbReference type="Proteomes" id="UP000320212">
    <property type="component" value="Unassembled WGS sequence"/>
</dbReference>
<feature type="domain" description="NADH-quinone oxidoreductase subunit D" evidence="1">
    <location>
        <begin position="5"/>
        <end position="75"/>
    </location>
</feature>
<organism evidence="2 3">
    <name type="scientific">Haloferax volcanii</name>
    <name type="common">Halobacterium volcanii</name>
    <dbReference type="NCBI Taxonomy" id="2246"/>
    <lineage>
        <taxon>Archaea</taxon>
        <taxon>Methanobacteriati</taxon>
        <taxon>Methanobacteriota</taxon>
        <taxon>Stenosarchaea group</taxon>
        <taxon>Halobacteria</taxon>
        <taxon>Halobacteriales</taxon>
        <taxon>Haloferacaceae</taxon>
        <taxon>Haloferax</taxon>
    </lineage>
</organism>
<dbReference type="GO" id="GO:0051287">
    <property type="term" value="F:NAD binding"/>
    <property type="evidence" value="ECO:0007669"/>
    <property type="project" value="InterPro"/>
</dbReference>
<reference evidence="2 3" key="1">
    <citation type="submission" date="2019-07" db="EMBL/GenBank/DDBJ databases">
        <title>Draft genome sequence of Haloferax volcanii SS0101, isolated from salt farm in Samut Sakhon, Thailand.</title>
        <authorList>
            <person name="Wanthongcharoen S."/>
            <person name="Yamprayoonswat W."/>
            <person name="Ruangsuj P."/>
            <person name="Thongpramul N."/>
            <person name="Jumpathong W."/>
            <person name="Sittihan S."/>
            <person name="Kanjanavas P."/>
            <person name="Yasawong M."/>
        </authorList>
    </citation>
    <scope>NUCLEOTIDE SEQUENCE [LARGE SCALE GENOMIC DNA]</scope>
    <source>
        <strain evidence="2 3">SS0101</strain>
    </source>
</reference>
<dbReference type="SUPFAM" id="SSF56762">
    <property type="entry name" value="HydB/Nqo4-like"/>
    <property type="match status" value="1"/>
</dbReference>
<dbReference type="Pfam" id="PF00346">
    <property type="entry name" value="Complex1_49kDa"/>
    <property type="match status" value="1"/>
</dbReference>
<dbReference type="GO" id="GO:0048038">
    <property type="term" value="F:quinone binding"/>
    <property type="evidence" value="ECO:0007669"/>
    <property type="project" value="InterPro"/>
</dbReference>
<feature type="non-terminal residue" evidence="2">
    <location>
        <position position="1"/>
    </location>
</feature>
<evidence type="ECO:0000259" key="1">
    <source>
        <dbReference type="Pfam" id="PF00346"/>
    </source>
</evidence>
<sequence length="76" mass="8634">PEPREEFFEKIRTFVDGLPEKLREYHDLLTANEILQARTVETGLLPPEVAKDYGVTGPVARGSGIDYDLRRDDPYG</sequence>
<protein>
    <submittedName>
        <fullName evidence="2">NADH-quinone oxidoreductase subunit C</fullName>
    </submittedName>
</protein>
<dbReference type="InterPro" id="IPR001135">
    <property type="entry name" value="NADH_Q_OxRdtase_suD"/>
</dbReference>
<comment type="caution">
    <text evidence="2">The sequence shown here is derived from an EMBL/GenBank/DDBJ whole genome shotgun (WGS) entry which is preliminary data.</text>
</comment>
<accession>A0A558EV27</accession>
<dbReference type="AlphaFoldDB" id="A0A558EV27"/>
<proteinExistence type="predicted"/>
<gene>
    <name evidence="2" type="ORF">FQA18_20510</name>
</gene>